<evidence type="ECO:0000313" key="2">
    <source>
        <dbReference type="EMBL" id="MBC8177676.1"/>
    </source>
</evidence>
<dbReference type="GO" id="GO:0003873">
    <property type="term" value="F:6-phosphofructo-2-kinase activity"/>
    <property type="evidence" value="ECO:0007669"/>
    <property type="project" value="InterPro"/>
</dbReference>
<dbReference type="GO" id="GO:0005524">
    <property type="term" value="F:ATP binding"/>
    <property type="evidence" value="ECO:0007669"/>
    <property type="project" value="InterPro"/>
</dbReference>
<protein>
    <recommendedName>
        <fullName evidence="1">6-phosphofructo-2-kinase domain-containing protein</fullName>
    </recommendedName>
</protein>
<dbReference type="AlphaFoldDB" id="A0A8J6N0N7"/>
<organism evidence="2 3">
    <name type="scientific">Candidatus Desulfacyla euxinica</name>
    <dbReference type="NCBI Taxonomy" id="2841693"/>
    <lineage>
        <taxon>Bacteria</taxon>
        <taxon>Deltaproteobacteria</taxon>
        <taxon>Candidatus Desulfacyla</taxon>
    </lineage>
</organism>
<dbReference type="Gene3D" id="3.40.50.300">
    <property type="entry name" value="P-loop containing nucleotide triphosphate hydrolases"/>
    <property type="match status" value="1"/>
</dbReference>
<proteinExistence type="predicted"/>
<reference evidence="2 3" key="1">
    <citation type="submission" date="2020-08" db="EMBL/GenBank/DDBJ databases">
        <title>Bridging the membrane lipid divide: bacteria of the FCB group superphylum have the potential to synthesize archaeal ether lipids.</title>
        <authorList>
            <person name="Villanueva L."/>
            <person name="Von Meijenfeldt F.A.B."/>
            <person name="Westbye A.B."/>
            <person name="Yadav S."/>
            <person name="Hopmans E.C."/>
            <person name="Dutilh B.E."/>
            <person name="Sinninghe Damste J.S."/>
        </authorList>
    </citation>
    <scope>NUCLEOTIDE SEQUENCE [LARGE SCALE GENOMIC DNA]</scope>
    <source>
        <strain evidence="2">NIOZ-UU27</strain>
    </source>
</reference>
<dbReference type="Pfam" id="PF01591">
    <property type="entry name" value="6PF2K"/>
    <property type="match status" value="1"/>
</dbReference>
<gene>
    <name evidence="2" type="ORF">H8E19_09755</name>
</gene>
<feature type="non-terminal residue" evidence="2">
    <location>
        <position position="31"/>
    </location>
</feature>
<feature type="domain" description="6-phosphofructo-2-kinase" evidence="1">
    <location>
        <begin position="2"/>
        <end position="27"/>
    </location>
</feature>
<dbReference type="EMBL" id="JACNJD010000224">
    <property type="protein sequence ID" value="MBC8177676.1"/>
    <property type="molecule type" value="Genomic_DNA"/>
</dbReference>
<comment type="caution">
    <text evidence="2">The sequence shown here is derived from an EMBL/GenBank/DDBJ whole genome shotgun (WGS) entry which is preliminary data.</text>
</comment>
<dbReference type="InterPro" id="IPR013079">
    <property type="entry name" value="6Phosfructo_kin"/>
</dbReference>
<dbReference type="InterPro" id="IPR027417">
    <property type="entry name" value="P-loop_NTPase"/>
</dbReference>
<dbReference type="SUPFAM" id="SSF52540">
    <property type="entry name" value="P-loop containing nucleoside triphosphate hydrolases"/>
    <property type="match status" value="1"/>
</dbReference>
<accession>A0A8J6N0N7</accession>
<evidence type="ECO:0000259" key="1">
    <source>
        <dbReference type="Pfam" id="PF01591"/>
    </source>
</evidence>
<evidence type="ECO:0000313" key="3">
    <source>
        <dbReference type="Proteomes" id="UP000650524"/>
    </source>
</evidence>
<name>A0A8J6N0N7_9DELT</name>
<sequence>MDNTKLYIVMVGLPARGKSTIASKLKENLVK</sequence>
<dbReference type="GO" id="GO:0006000">
    <property type="term" value="P:fructose metabolic process"/>
    <property type="evidence" value="ECO:0007669"/>
    <property type="project" value="InterPro"/>
</dbReference>
<dbReference type="Proteomes" id="UP000650524">
    <property type="component" value="Unassembled WGS sequence"/>
</dbReference>